<feature type="region of interest" description="Disordered" evidence="8">
    <location>
        <begin position="617"/>
        <end position="647"/>
    </location>
</feature>
<feature type="compositionally biased region" description="Basic and acidic residues" evidence="8">
    <location>
        <begin position="262"/>
        <end position="288"/>
    </location>
</feature>
<keyword evidence="7" id="KW-0539">Nucleus</keyword>
<dbReference type="PROSITE" id="PS50217">
    <property type="entry name" value="BZIP"/>
    <property type="match status" value="1"/>
</dbReference>
<dbReference type="STRING" id="1081102.A0A167UTN5"/>
<keyword evidence="6" id="KW-0834">Unfolded protein response</keyword>
<dbReference type="SMART" id="SM00338">
    <property type="entry name" value="BRLZ"/>
    <property type="match status" value="1"/>
</dbReference>
<dbReference type="AlphaFoldDB" id="A0A167UTN5"/>
<evidence type="ECO:0000256" key="5">
    <source>
        <dbReference type="ARBA" id="ARBA00023163"/>
    </source>
</evidence>
<evidence type="ECO:0000256" key="1">
    <source>
        <dbReference type="ARBA" id="ARBA00004123"/>
    </source>
</evidence>
<keyword evidence="4" id="KW-0238">DNA-binding</keyword>
<dbReference type="SUPFAM" id="SSF57959">
    <property type="entry name" value="Leucine zipper domain"/>
    <property type="match status" value="1"/>
</dbReference>
<evidence type="ECO:0000256" key="3">
    <source>
        <dbReference type="ARBA" id="ARBA00023015"/>
    </source>
</evidence>
<dbReference type="Proteomes" id="UP000076874">
    <property type="component" value="Unassembled WGS sequence"/>
</dbReference>
<name>A0A167UTN5_9HYPO</name>
<evidence type="ECO:0000256" key="8">
    <source>
        <dbReference type="SAM" id="MobiDB-lite"/>
    </source>
</evidence>
<evidence type="ECO:0000259" key="9">
    <source>
        <dbReference type="PROSITE" id="PS50217"/>
    </source>
</evidence>
<feature type="domain" description="BZIP" evidence="9">
    <location>
        <begin position="143"/>
        <end position="200"/>
    </location>
</feature>
<dbReference type="EMBL" id="AZHD01000007">
    <property type="protein sequence ID" value="OAA61900.1"/>
    <property type="molecule type" value="Genomic_DNA"/>
</dbReference>
<dbReference type="GO" id="GO:0006986">
    <property type="term" value="P:response to unfolded protein"/>
    <property type="evidence" value="ECO:0007669"/>
    <property type="project" value="UniProtKB-KW"/>
</dbReference>
<comment type="caution">
    <text evidence="10">The sequence shown here is derived from an EMBL/GenBank/DDBJ whole genome shotgun (WGS) entry which is preliminary data.</text>
</comment>
<feature type="compositionally biased region" description="Polar residues" evidence="8">
    <location>
        <begin position="215"/>
        <end position="226"/>
    </location>
</feature>
<evidence type="ECO:0000256" key="6">
    <source>
        <dbReference type="ARBA" id="ARBA00023230"/>
    </source>
</evidence>
<feature type="compositionally biased region" description="Low complexity" evidence="8">
    <location>
        <begin position="303"/>
        <end position="343"/>
    </location>
</feature>
<dbReference type="InterPro" id="IPR046347">
    <property type="entry name" value="bZIP_sf"/>
</dbReference>
<evidence type="ECO:0000256" key="7">
    <source>
        <dbReference type="ARBA" id="ARBA00023242"/>
    </source>
</evidence>
<sequence length="647" mass="70079">MESWDALVPSASPDVKLETSPVDSLLSDPSGVYSSLFSGSTVASSGAATPTETGITGSAFFSINDDNDSARKEAEADFRSMSPSVADGEDLMSTVGANDAASGATANREKKTSKKRRSWGQVLPEPKTNLPPRKRAKTEDEKEQRRVERVLRNRRAAQSSRERKRLEVEALERRNQELEILLSKARKENVMLYEQLTRVQGKSAVVPTGNPPVTLSQELFSSQDGHSSLMDGAKSGLGAFLPSQNPVTIDPVSLSPSLHPVPDTKDLELPEEPKQDGEEPQHNEKEQQQQHQQPSLPLPPSQPQQQKKQPAPQQSQSQSQPQPQLPAQQQSLPSRKLESSAAAGTGALATVSLGPSPDTTQRPAAALCDDLQCLSAEASQVWTVPQRPPPVAQALYYQMTLLLILSSTVLSACCRPMTQIALFLRAGISIPPTPAILNSIIWLTTTPSRRSWRRTLTSTTSSTRTDSTTSRPTATSSSATPASRRAGRPTTTLRFKMLRKILTCNPMLARPLMDATMRVLRSVCSEKSLGTVRAGEQVGPAAAEAEPWSVPGVAPDGSWRNPAALPSKEVLLTLLWALRVEEKRIAREAAATSCAAASPVAAKAGSLLACSRDKQSKGLTPVGLKRKRFSGQRDELPTRERRKRRLD</sequence>
<dbReference type="OrthoDB" id="674948at2759"/>
<feature type="region of interest" description="Disordered" evidence="8">
    <location>
        <begin position="215"/>
        <end position="343"/>
    </location>
</feature>
<dbReference type="GO" id="GO:0003677">
    <property type="term" value="F:DNA binding"/>
    <property type="evidence" value="ECO:0007669"/>
    <property type="project" value="UniProtKB-KW"/>
</dbReference>
<reference evidence="10 11" key="1">
    <citation type="journal article" date="2016" name="Genome Biol. Evol.">
        <title>Divergent and convergent evolution of fungal pathogenicity.</title>
        <authorList>
            <person name="Shang Y."/>
            <person name="Xiao G."/>
            <person name="Zheng P."/>
            <person name="Cen K."/>
            <person name="Zhan S."/>
            <person name="Wang C."/>
        </authorList>
    </citation>
    <scope>NUCLEOTIDE SEQUENCE [LARGE SCALE GENOMIC DNA]</scope>
    <source>
        <strain evidence="10 11">RCEF 264</strain>
    </source>
</reference>
<feature type="compositionally biased region" description="Low complexity" evidence="8">
    <location>
        <begin position="251"/>
        <end position="261"/>
    </location>
</feature>
<dbReference type="InterPro" id="IPR004827">
    <property type="entry name" value="bZIP"/>
</dbReference>
<comment type="subcellular location">
    <subcellularLocation>
        <location evidence="1">Nucleus</location>
    </subcellularLocation>
</comment>
<feature type="compositionally biased region" description="Polar residues" evidence="8">
    <location>
        <begin position="50"/>
        <end position="61"/>
    </location>
</feature>
<evidence type="ECO:0000256" key="2">
    <source>
        <dbReference type="ARBA" id="ARBA00007163"/>
    </source>
</evidence>
<proteinExistence type="inferred from homology"/>
<evidence type="ECO:0000313" key="10">
    <source>
        <dbReference type="EMBL" id="OAA61900.1"/>
    </source>
</evidence>
<dbReference type="PANTHER" id="PTHR46714:SF6">
    <property type="entry name" value="TRANSCRIPTIONAL ACTIVATOR HAC1"/>
    <property type="match status" value="1"/>
</dbReference>
<gene>
    <name evidence="10" type="ORF">SPI_04759</name>
</gene>
<dbReference type="GO" id="GO:0005634">
    <property type="term" value="C:nucleus"/>
    <property type="evidence" value="ECO:0007669"/>
    <property type="project" value="UniProtKB-SubCell"/>
</dbReference>
<evidence type="ECO:0000256" key="4">
    <source>
        <dbReference type="ARBA" id="ARBA00023125"/>
    </source>
</evidence>
<feature type="compositionally biased region" description="Basic and acidic residues" evidence="8">
    <location>
        <begin position="68"/>
        <end position="78"/>
    </location>
</feature>
<dbReference type="PANTHER" id="PTHR46714">
    <property type="entry name" value="TRANSCRIPTIONAL ACTIVATOR HAC1"/>
    <property type="match status" value="1"/>
</dbReference>
<organism evidence="10 11">
    <name type="scientific">Niveomyces insectorum RCEF 264</name>
    <dbReference type="NCBI Taxonomy" id="1081102"/>
    <lineage>
        <taxon>Eukaryota</taxon>
        <taxon>Fungi</taxon>
        <taxon>Dikarya</taxon>
        <taxon>Ascomycota</taxon>
        <taxon>Pezizomycotina</taxon>
        <taxon>Sordariomycetes</taxon>
        <taxon>Hypocreomycetidae</taxon>
        <taxon>Hypocreales</taxon>
        <taxon>Cordycipitaceae</taxon>
        <taxon>Niveomyces</taxon>
    </lineage>
</organism>
<protein>
    <submittedName>
        <fullName evidence="10">Bzip transcription factor</fullName>
    </submittedName>
</protein>
<evidence type="ECO:0000313" key="11">
    <source>
        <dbReference type="Proteomes" id="UP000076874"/>
    </source>
</evidence>
<accession>A0A167UTN5</accession>
<feature type="region of interest" description="Disordered" evidence="8">
    <location>
        <begin position="39"/>
        <end position="165"/>
    </location>
</feature>
<keyword evidence="3" id="KW-0805">Transcription regulation</keyword>
<feature type="region of interest" description="Disordered" evidence="8">
    <location>
        <begin position="452"/>
        <end position="489"/>
    </location>
</feature>
<dbReference type="InterPro" id="IPR044280">
    <property type="entry name" value="Hac1/HY5"/>
</dbReference>
<feature type="compositionally biased region" description="Basic and acidic residues" evidence="8">
    <location>
        <begin position="137"/>
        <end position="151"/>
    </location>
</feature>
<keyword evidence="5" id="KW-0804">Transcription</keyword>
<feature type="compositionally biased region" description="Low complexity" evidence="8">
    <location>
        <begin position="39"/>
        <end position="49"/>
    </location>
</feature>
<comment type="similarity">
    <text evidence="2">Belongs to the bZIP family.</text>
</comment>
<feature type="region of interest" description="Disordered" evidence="8">
    <location>
        <begin position="1"/>
        <end position="23"/>
    </location>
</feature>
<dbReference type="GO" id="GO:0000981">
    <property type="term" value="F:DNA-binding transcription factor activity, RNA polymerase II-specific"/>
    <property type="evidence" value="ECO:0007669"/>
    <property type="project" value="InterPro"/>
</dbReference>
<keyword evidence="11" id="KW-1185">Reference proteome</keyword>
<dbReference type="GO" id="GO:0045944">
    <property type="term" value="P:positive regulation of transcription by RNA polymerase II"/>
    <property type="evidence" value="ECO:0007669"/>
    <property type="project" value="InterPro"/>
</dbReference>